<accession>A0A7J5Y559</accession>
<sequence>MGAETPNLFSARTLKPYSLPRHSLGTLKLVLVQEEPLSTRFTFLVMRVQLVSVFTTDRRSEVSTSSLPCFHLQKGAGFPATMASRTILDPARTDTMSGVITFGATAGRGRTTIPSASRARLTPTEFLAATLNLYLVFSFRPTTTMLMSFTTEYGVHLSSAAPSSW</sequence>
<gene>
    <name evidence="1" type="ORF">F7725_002636</name>
</gene>
<evidence type="ECO:0000313" key="2">
    <source>
        <dbReference type="Proteomes" id="UP000518266"/>
    </source>
</evidence>
<keyword evidence="2" id="KW-1185">Reference proteome</keyword>
<name>A0A7J5Y559_DISMA</name>
<dbReference type="Proteomes" id="UP000518266">
    <property type="component" value="Unassembled WGS sequence"/>
</dbReference>
<organism evidence="1 2">
    <name type="scientific">Dissostichus mawsoni</name>
    <name type="common">Antarctic cod</name>
    <dbReference type="NCBI Taxonomy" id="36200"/>
    <lineage>
        <taxon>Eukaryota</taxon>
        <taxon>Metazoa</taxon>
        <taxon>Chordata</taxon>
        <taxon>Craniata</taxon>
        <taxon>Vertebrata</taxon>
        <taxon>Euteleostomi</taxon>
        <taxon>Actinopterygii</taxon>
        <taxon>Neopterygii</taxon>
        <taxon>Teleostei</taxon>
        <taxon>Neoteleostei</taxon>
        <taxon>Acanthomorphata</taxon>
        <taxon>Eupercaria</taxon>
        <taxon>Perciformes</taxon>
        <taxon>Notothenioidei</taxon>
        <taxon>Nototheniidae</taxon>
        <taxon>Dissostichus</taxon>
    </lineage>
</organism>
<dbReference type="AlphaFoldDB" id="A0A7J5Y559"/>
<protein>
    <submittedName>
        <fullName evidence="1">Uncharacterized protein</fullName>
    </submittedName>
</protein>
<comment type="caution">
    <text evidence="1">The sequence shown here is derived from an EMBL/GenBank/DDBJ whole genome shotgun (WGS) entry which is preliminary data.</text>
</comment>
<evidence type="ECO:0000313" key="1">
    <source>
        <dbReference type="EMBL" id="KAF3843787.1"/>
    </source>
</evidence>
<dbReference type="EMBL" id="JAAKFY010000018">
    <property type="protein sequence ID" value="KAF3843787.1"/>
    <property type="molecule type" value="Genomic_DNA"/>
</dbReference>
<proteinExistence type="predicted"/>
<reference evidence="1 2" key="1">
    <citation type="submission" date="2020-03" db="EMBL/GenBank/DDBJ databases">
        <title>Dissostichus mawsoni Genome sequencing and assembly.</title>
        <authorList>
            <person name="Park H."/>
        </authorList>
    </citation>
    <scope>NUCLEOTIDE SEQUENCE [LARGE SCALE GENOMIC DNA]</scope>
    <source>
        <strain evidence="1">DM0001</strain>
        <tissue evidence="1">Muscle</tissue>
    </source>
</reference>